<accession>A0A1E4TTS8</accession>
<evidence type="ECO:0000313" key="1">
    <source>
        <dbReference type="EMBL" id="ODV95134.1"/>
    </source>
</evidence>
<reference evidence="2" key="1">
    <citation type="submission" date="2016-05" db="EMBL/GenBank/DDBJ databases">
        <title>Comparative genomics of biotechnologically important yeasts.</title>
        <authorList>
            <consortium name="DOE Joint Genome Institute"/>
            <person name="Riley R."/>
            <person name="Haridas S."/>
            <person name="Wolfe K.H."/>
            <person name="Lopes M.R."/>
            <person name="Hittinger C.T."/>
            <person name="Goker M."/>
            <person name="Salamov A."/>
            <person name="Wisecaver J."/>
            <person name="Long T.M."/>
            <person name="Aerts A.L."/>
            <person name="Barry K."/>
            <person name="Choi C."/>
            <person name="Clum A."/>
            <person name="Coughlan A.Y."/>
            <person name="Deshpande S."/>
            <person name="Douglass A.P."/>
            <person name="Hanson S.J."/>
            <person name="Klenk H.-P."/>
            <person name="Labutti K."/>
            <person name="Lapidus A."/>
            <person name="Lindquist E."/>
            <person name="Lipzen A."/>
            <person name="Meier-Kolthoff J.P."/>
            <person name="Ohm R.A."/>
            <person name="Otillar R.P."/>
            <person name="Pangilinan J."/>
            <person name="Peng Y."/>
            <person name="Rokas A."/>
            <person name="Rosa C.A."/>
            <person name="Scheuner C."/>
            <person name="Sibirny A.A."/>
            <person name="Slot J.C."/>
            <person name="Stielow J.B."/>
            <person name="Sun H."/>
            <person name="Kurtzman C.P."/>
            <person name="Blackwell M."/>
            <person name="Grigoriev I.V."/>
            <person name="Jeffries T.W."/>
        </authorList>
    </citation>
    <scope>NUCLEOTIDE SEQUENCE [LARGE SCALE GENOMIC DNA]</scope>
    <source>
        <strain evidence="2">NRRL Y-2460</strain>
    </source>
</reference>
<evidence type="ECO:0000313" key="2">
    <source>
        <dbReference type="Proteomes" id="UP000094236"/>
    </source>
</evidence>
<dbReference type="Proteomes" id="UP000094236">
    <property type="component" value="Unassembled WGS sequence"/>
</dbReference>
<gene>
    <name evidence="1" type="ORF">PACTADRAFT_75661</name>
</gene>
<proteinExistence type="predicted"/>
<dbReference type="OrthoDB" id="4062049at2759"/>
<dbReference type="AlphaFoldDB" id="A0A1E4TTS8"/>
<name>A0A1E4TTS8_PACTA</name>
<organism evidence="1 2">
    <name type="scientific">Pachysolen tannophilus NRRL Y-2460</name>
    <dbReference type="NCBI Taxonomy" id="669874"/>
    <lineage>
        <taxon>Eukaryota</taxon>
        <taxon>Fungi</taxon>
        <taxon>Dikarya</taxon>
        <taxon>Ascomycota</taxon>
        <taxon>Saccharomycotina</taxon>
        <taxon>Pichiomycetes</taxon>
        <taxon>Pachysolenaceae</taxon>
        <taxon>Pachysolen</taxon>
    </lineage>
</organism>
<sequence>MVVFKRGIVIVNKAKASKVKQPVLFHSEIKLPNIELIGGGQVLKANAGVKSNVRHEHQDGFDPINLKYMKERKEGKLVEVPKVNETGKVNIEECLNKIKNLKIITISPSYLNKSILIGDNIPIVSIQNDLKGVVQALFQEYFTQKLYIYTPVFHRCKWFSFIYAPSNHYLSLIRKSKPALIINFSSGFEFNLYKNKKKIKDGNSKNLNPLGYSFYRHYWQKKINELFFKYYSNNIEIFKDGTYFYTIECLPNNLKEFLDFQQNFDKSMEIVQISYLNKKPLNLINQKLFDRIKIPNNTWVMKSNSKIDWRRIKNICLNNNLPIIERPK</sequence>
<dbReference type="EMBL" id="KV454014">
    <property type="protein sequence ID" value="ODV95134.1"/>
    <property type="molecule type" value="Genomic_DNA"/>
</dbReference>
<keyword evidence="2" id="KW-1185">Reference proteome</keyword>
<protein>
    <submittedName>
        <fullName evidence="1">Uncharacterized protein</fullName>
    </submittedName>
</protein>